<gene>
    <name evidence="2" type="ORF">M972_113075</name>
</gene>
<proteinExistence type="predicted"/>
<feature type="transmembrane region" description="Helical" evidence="1">
    <location>
        <begin position="12"/>
        <end position="31"/>
    </location>
</feature>
<feature type="transmembrane region" description="Helical" evidence="1">
    <location>
        <begin position="37"/>
        <end position="55"/>
    </location>
</feature>
<evidence type="ECO:0000256" key="1">
    <source>
        <dbReference type="SAM" id="Phobius"/>
    </source>
</evidence>
<sequence length="68" mass="8082">MSSEGWALKKFFQAVLILEIVCLLVEIIAAIESPLFWIFAIMIGIFVLVLLRMVWRCEWKIEQLRREK</sequence>
<dbReference type="Proteomes" id="UP000223596">
    <property type="component" value="Unassembled WGS sequence"/>
</dbReference>
<dbReference type="EMBL" id="PDBW01000001">
    <property type="protein sequence ID" value="PFH04246.1"/>
    <property type="molecule type" value="Genomic_DNA"/>
</dbReference>
<protein>
    <submittedName>
        <fullName evidence="2">Uncharacterized protein</fullName>
    </submittedName>
</protein>
<keyword evidence="1" id="KW-0472">Membrane</keyword>
<dbReference type="GeneID" id="35804163"/>
<dbReference type="AlphaFoldDB" id="A0AB36TLM5"/>
<evidence type="ECO:0000313" key="2">
    <source>
        <dbReference type="EMBL" id="PFH04246.1"/>
    </source>
</evidence>
<keyword evidence="1" id="KW-1133">Transmembrane helix</keyword>
<organism evidence="2 3">
    <name type="scientific">Acetivibrio thermocellus AD2</name>
    <dbReference type="NCBI Taxonomy" id="1138384"/>
    <lineage>
        <taxon>Bacteria</taxon>
        <taxon>Bacillati</taxon>
        <taxon>Bacillota</taxon>
        <taxon>Clostridia</taxon>
        <taxon>Eubacteriales</taxon>
        <taxon>Oscillospiraceae</taxon>
        <taxon>Acetivibrio</taxon>
    </lineage>
</organism>
<comment type="caution">
    <text evidence="2">The sequence shown here is derived from an EMBL/GenBank/DDBJ whole genome shotgun (WGS) entry which is preliminary data.</text>
</comment>
<evidence type="ECO:0000313" key="3">
    <source>
        <dbReference type="Proteomes" id="UP000223596"/>
    </source>
</evidence>
<reference evidence="2 3" key="1">
    <citation type="submission" date="2017-09" db="EMBL/GenBank/DDBJ databases">
        <title>Evaluation of Pacific Biosciences Sequencing Technology to Finishing C. thermocellum Genome Sequences.</title>
        <authorList>
            <person name="Brown S."/>
        </authorList>
    </citation>
    <scope>NUCLEOTIDE SEQUENCE [LARGE SCALE GENOMIC DNA]</scope>
    <source>
        <strain evidence="2 3">AD2</strain>
    </source>
</reference>
<keyword evidence="1" id="KW-0812">Transmembrane</keyword>
<name>A0AB36TLM5_ACETH</name>
<accession>A0AB36TLM5</accession>
<dbReference type="RefSeq" id="WP_003513499.1">
    <property type="nucleotide sequence ID" value="NZ_CP013828.1"/>
</dbReference>